<dbReference type="InterPro" id="IPR003782">
    <property type="entry name" value="SCO1/SenC"/>
</dbReference>
<evidence type="ECO:0000256" key="3">
    <source>
        <dbReference type="PIRSR" id="PIRSR603782-1"/>
    </source>
</evidence>
<keyword evidence="5" id="KW-1133">Transmembrane helix</keyword>
<feature type="transmembrane region" description="Helical" evidence="5">
    <location>
        <begin position="12"/>
        <end position="33"/>
    </location>
</feature>
<dbReference type="InterPro" id="IPR036249">
    <property type="entry name" value="Thioredoxin-like_sf"/>
</dbReference>
<dbReference type="Gene3D" id="3.40.30.10">
    <property type="entry name" value="Glutaredoxin"/>
    <property type="match status" value="1"/>
</dbReference>
<sequence length="223" mass="24574">MNEHQQAEYSIGNFGLMMTGVGLVAIISMLFWFSASQEEKSINPATTTILGEPRPVPSFTLTDHRSNPFTKENLQGQWTFLYFGYTTCPEVCPTTLGALAQADRILREESFAIHPKFVFISVDPGRDTQEQLAHYVPYFSPNFLGVTGSEAEILALSRPLGVVYRRSEQGDSEGSYLIDHTASVLLVDPKGNTVAVISPPHDAQSIVDDFRKIVDDKGASSIQ</sequence>
<dbReference type="FunFam" id="3.40.30.10:FF:000013">
    <property type="entry name" value="Blast:Protein SCO1 homolog, mitochondrial"/>
    <property type="match status" value="1"/>
</dbReference>
<protein>
    <submittedName>
        <fullName evidence="7">Protein SCO1/2</fullName>
    </submittedName>
</protein>
<keyword evidence="3" id="KW-0479">Metal-binding</keyword>
<keyword evidence="2 3" id="KW-0186">Copper</keyword>
<feature type="domain" description="Thioredoxin" evidence="6">
    <location>
        <begin position="50"/>
        <end position="219"/>
    </location>
</feature>
<feature type="disulfide bond" description="Redox-active" evidence="4">
    <location>
        <begin position="88"/>
        <end position="92"/>
    </location>
</feature>
<evidence type="ECO:0000259" key="6">
    <source>
        <dbReference type="PROSITE" id="PS51352"/>
    </source>
</evidence>
<evidence type="ECO:0000256" key="2">
    <source>
        <dbReference type="ARBA" id="ARBA00023008"/>
    </source>
</evidence>
<dbReference type="PANTHER" id="PTHR12151">
    <property type="entry name" value="ELECTRON TRANSPORT PROTIN SCO1/SENC FAMILY MEMBER"/>
    <property type="match status" value="1"/>
</dbReference>
<keyword evidence="4" id="KW-1015">Disulfide bond</keyword>
<organism evidence="7">
    <name type="scientific">Candidatus Kentrum sp. LFY</name>
    <dbReference type="NCBI Taxonomy" id="2126342"/>
    <lineage>
        <taxon>Bacteria</taxon>
        <taxon>Pseudomonadati</taxon>
        <taxon>Pseudomonadota</taxon>
        <taxon>Gammaproteobacteria</taxon>
        <taxon>Candidatus Kentrum</taxon>
    </lineage>
</organism>
<comment type="similarity">
    <text evidence="1">Belongs to the SCO1/2 family.</text>
</comment>
<dbReference type="PANTHER" id="PTHR12151:SF25">
    <property type="entry name" value="LINALOOL DEHYDRATASE_ISOMERASE DOMAIN-CONTAINING PROTEIN"/>
    <property type="match status" value="1"/>
</dbReference>
<evidence type="ECO:0000256" key="5">
    <source>
        <dbReference type="SAM" id="Phobius"/>
    </source>
</evidence>
<proteinExistence type="inferred from homology"/>
<evidence type="ECO:0000256" key="4">
    <source>
        <dbReference type="PIRSR" id="PIRSR603782-2"/>
    </source>
</evidence>
<dbReference type="EMBL" id="CAADFH010000001">
    <property type="protein sequence ID" value="VFJ87248.1"/>
    <property type="molecule type" value="Genomic_DNA"/>
</dbReference>
<feature type="binding site" evidence="3">
    <location>
        <position position="180"/>
    </location>
    <ligand>
        <name>Cu cation</name>
        <dbReference type="ChEBI" id="CHEBI:23378"/>
    </ligand>
</feature>
<keyword evidence="5" id="KW-0472">Membrane</keyword>
<name>A0A450U6I9_9GAMM</name>
<dbReference type="InterPro" id="IPR013766">
    <property type="entry name" value="Thioredoxin_domain"/>
</dbReference>
<evidence type="ECO:0000313" key="7">
    <source>
        <dbReference type="EMBL" id="VFJ87248.1"/>
    </source>
</evidence>
<keyword evidence="5" id="KW-0812">Transmembrane</keyword>
<feature type="binding site" evidence="3">
    <location>
        <position position="92"/>
    </location>
    <ligand>
        <name>Cu cation</name>
        <dbReference type="ChEBI" id="CHEBI:23378"/>
    </ligand>
</feature>
<dbReference type="SUPFAM" id="SSF52833">
    <property type="entry name" value="Thioredoxin-like"/>
    <property type="match status" value="1"/>
</dbReference>
<dbReference type="CDD" id="cd02968">
    <property type="entry name" value="SCO"/>
    <property type="match status" value="1"/>
</dbReference>
<dbReference type="PROSITE" id="PS51352">
    <property type="entry name" value="THIOREDOXIN_2"/>
    <property type="match status" value="1"/>
</dbReference>
<reference evidence="7" key="1">
    <citation type="submission" date="2019-02" db="EMBL/GenBank/DDBJ databases">
        <authorList>
            <person name="Gruber-Vodicka R. H."/>
            <person name="Seah K. B. B."/>
        </authorList>
    </citation>
    <scope>NUCLEOTIDE SEQUENCE</scope>
    <source>
        <strain evidence="7">BECK_M6</strain>
    </source>
</reference>
<feature type="binding site" evidence="3">
    <location>
        <position position="88"/>
    </location>
    <ligand>
        <name>Cu cation</name>
        <dbReference type="ChEBI" id="CHEBI:23378"/>
    </ligand>
</feature>
<dbReference type="Pfam" id="PF02630">
    <property type="entry name" value="SCO1-SenC"/>
    <property type="match status" value="1"/>
</dbReference>
<dbReference type="GO" id="GO:0046872">
    <property type="term" value="F:metal ion binding"/>
    <property type="evidence" value="ECO:0007669"/>
    <property type="project" value="UniProtKB-KW"/>
</dbReference>
<dbReference type="AlphaFoldDB" id="A0A450U6I9"/>
<gene>
    <name evidence="7" type="ORF">BECKLFY1418A_GA0070994_100152</name>
</gene>
<accession>A0A450U6I9</accession>
<evidence type="ECO:0000256" key="1">
    <source>
        <dbReference type="ARBA" id="ARBA00010996"/>
    </source>
</evidence>